<evidence type="ECO:0000313" key="10">
    <source>
        <dbReference type="EMBL" id="SHJ56448.1"/>
    </source>
</evidence>
<dbReference type="Gene3D" id="3.40.50.300">
    <property type="entry name" value="P-loop containing nucleotide triphosphate hydrolases"/>
    <property type="match status" value="1"/>
</dbReference>
<dbReference type="InterPro" id="IPR050095">
    <property type="entry name" value="ECF_ABC_transporter_ATP-bd"/>
</dbReference>
<evidence type="ECO:0000256" key="5">
    <source>
        <dbReference type="ARBA" id="ARBA00022741"/>
    </source>
</evidence>
<sequence length="264" mass="29599">MAIELKDVSFSYPNGYLANEHLNLTINQGEKVGIIGQNGAGKTTAVKLMNRLNKPTEGDVIIDGINTKDKTTAQIAKYVGYVFQNPDDQIFNQTVKDEVRYMLKKSRMDPKLIKEKSDRALELTGLIDSKRKNPFDLPLPTRKFLTIAAVIATDPKYIILDEPTAGLDIRGIEVLEKLMDTLTAEGMGVITITHDMEFVARNFDRIVVMAHKNIIMDSTAQEVFARNDIIEDARIKKPEIALIAEVLGIREEILFVDELVDLLP</sequence>
<evidence type="ECO:0000256" key="4">
    <source>
        <dbReference type="ARBA" id="ARBA00022475"/>
    </source>
</evidence>
<evidence type="ECO:0000256" key="3">
    <source>
        <dbReference type="ARBA" id="ARBA00022448"/>
    </source>
</evidence>
<dbReference type="GO" id="GO:0042626">
    <property type="term" value="F:ATPase-coupled transmembrane transporter activity"/>
    <property type="evidence" value="ECO:0007669"/>
    <property type="project" value="TreeGrafter"/>
</dbReference>
<organism evidence="10 11">
    <name type="scientific">Hespellia stercorisuis DSM 15480</name>
    <dbReference type="NCBI Taxonomy" id="1121950"/>
    <lineage>
        <taxon>Bacteria</taxon>
        <taxon>Bacillati</taxon>
        <taxon>Bacillota</taxon>
        <taxon>Clostridia</taxon>
        <taxon>Lachnospirales</taxon>
        <taxon>Lachnospiraceae</taxon>
        <taxon>Hespellia</taxon>
    </lineage>
</organism>
<dbReference type="PANTHER" id="PTHR43553">
    <property type="entry name" value="HEAVY METAL TRANSPORTER"/>
    <property type="match status" value="1"/>
</dbReference>
<reference evidence="10 11" key="1">
    <citation type="submission" date="2016-11" db="EMBL/GenBank/DDBJ databases">
        <authorList>
            <person name="Jaros S."/>
            <person name="Januszkiewicz K."/>
            <person name="Wedrychowicz H."/>
        </authorList>
    </citation>
    <scope>NUCLEOTIDE SEQUENCE [LARGE SCALE GENOMIC DNA]</scope>
    <source>
        <strain evidence="10 11">DSM 15480</strain>
    </source>
</reference>
<dbReference type="EMBL" id="FQZY01000011">
    <property type="protein sequence ID" value="SHJ56448.1"/>
    <property type="molecule type" value="Genomic_DNA"/>
</dbReference>
<dbReference type="GO" id="GO:0043190">
    <property type="term" value="C:ATP-binding cassette (ABC) transporter complex"/>
    <property type="evidence" value="ECO:0007669"/>
    <property type="project" value="TreeGrafter"/>
</dbReference>
<evidence type="ECO:0000256" key="8">
    <source>
        <dbReference type="ARBA" id="ARBA00023136"/>
    </source>
</evidence>
<keyword evidence="6 10" id="KW-0067">ATP-binding</keyword>
<dbReference type="OrthoDB" id="9784332at2"/>
<keyword evidence="4" id="KW-1003">Cell membrane</keyword>
<dbReference type="SMART" id="SM00382">
    <property type="entry name" value="AAA"/>
    <property type="match status" value="1"/>
</dbReference>
<keyword evidence="7" id="KW-1278">Translocase</keyword>
<dbReference type="CDD" id="cd03225">
    <property type="entry name" value="ABC_cobalt_CbiO_domain1"/>
    <property type="match status" value="1"/>
</dbReference>
<dbReference type="InterPro" id="IPR015856">
    <property type="entry name" value="ABC_transpr_CbiO/EcfA_su"/>
</dbReference>
<evidence type="ECO:0000259" key="9">
    <source>
        <dbReference type="PROSITE" id="PS50893"/>
    </source>
</evidence>
<dbReference type="GO" id="GO:0016887">
    <property type="term" value="F:ATP hydrolysis activity"/>
    <property type="evidence" value="ECO:0007669"/>
    <property type="project" value="InterPro"/>
</dbReference>
<dbReference type="RefSeq" id="WP_073105808.1">
    <property type="nucleotide sequence ID" value="NZ_FQZY01000011.1"/>
</dbReference>
<dbReference type="PROSITE" id="PS50893">
    <property type="entry name" value="ABC_TRANSPORTER_2"/>
    <property type="match status" value="1"/>
</dbReference>
<evidence type="ECO:0000256" key="7">
    <source>
        <dbReference type="ARBA" id="ARBA00022967"/>
    </source>
</evidence>
<dbReference type="Proteomes" id="UP000184301">
    <property type="component" value="Unassembled WGS sequence"/>
</dbReference>
<evidence type="ECO:0000256" key="6">
    <source>
        <dbReference type="ARBA" id="ARBA00022840"/>
    </source>
</evidence>
<comment type="similarity">
    <text evidence="2">Belongs to the ABC transporter superfamily.</text>
</comment>
<accession>A0A1M6KBV3</accession>
<dbReference type="AlphaFoldDB" id="A0A1M6KBV3"/>
<dbReference type="Pfam" id="PF00005">
    <property type="entry name" value="ABC_tran"/>
    <property type="match status" value="1"/>
</dbReference>
<feature type="domain" description="ABC transporter" evidence="9">
    <location>
        <begin position="3"/>
        <end position="236"/>
    </location>
</feature>
<gene>
    <name evidence="10" type="ORF">SAMN02745243_00882</name>
</gene>
<keyword evidence="5" id="KW-0547">Nucleotide-binding</keyword>
<dbReference type="FunFam" id="3.40.50.300:FF:000224">
    <property type="entry name" value="Energy-coupling factor transporter ATP-binding protein EcfA"/>
    <property type="match status" value="1"/>
</dbReference>
<keyword evidence="8" id="KW-0472">Membrane</keyword>
<dbReference type="InterPro" id="IPR003593">
    <property type="entry name" value="AAA+_ATPase"/>
</dbReference>
<dbReference type="InterPro" id="IPR003439">
    <property type="entry name" value="ABC_transporter-like_ATP-bd"/>
</dbReference>
<comment type="subcellular location">
    <subcellularLocation>
        <location evidence="1">Cell membrane</location>
        <topology evidence="1">Peripheral membrane protein</topology>
    </subcellularLocation>
</comment>
<evidence type="ECO:0000313" key="11">
    <source>
        <dbReference type="Proteomes" id="UP000184301"/>
    </source>
</evidence>
<dbReference type="SUPFAM" id="SSF52540">
    <property type="entry name" value="P-loop containing nucleoside triphosphate hydrolases"/>
    <property type="match status" value="1"/>
</dbReference>
<protein>
    <submittedName>
        <fullName evidence="10">Energy-coupling factor transport system ATP-binding protein</fullName>
    </submittedName>
</protein>
<evidence type="ECO:0000256" key="2">
    <source>
        <dbReference type="ARBA" id="ARBA00005417"/>
    </source>
</evidence>
<keyword evidence="11" id="KW-1185">Reference proteome</keyword>
<keyword evidence="3" id="KW-0813">Transport</keyword>
<dbReference type="STRING" id="1121950.SAMN02745243_00882"/>
<proteinExistence type="inferred from homology"/>
<dbReference type="InterPro" id="IPR027417">
    <property type="entry name" value="P-loop_NTPase"/>
</dbReference>
<dbReference type="GO" id="GO:0005524">
    <property type="term" value="F:ATP binding"/>
    <property type="evidence" value="ECO:0007669"/>
    <property type="project" value="UniProtKB-KW"/>
</dbReference>
<evidence type="ECO:0000256" key="1">
    <source>
        <dbReference type="ARBA" id="ARBA00004202"/>
    </source>
</evidence>
<name>A0A1M6KBV3_9FIRM</name>